<evidence type="ECO:0000313" key="15">
    <source>
        <dbReference type="Proteomes" id="UP000809273"/>
    </source>
</evidence>
<keyword evidence="3 12" id="KW-1003">Cell membrane</keyword>
<evidence type="ECO:0000259" key="13">
    <source>
        <dbReference type="Pfam" id="PF02355"/>
    </source>
</evidence>
<dbReference type="InterPro" id="IPR048634">
    <property type="entry name" value="SecD_SecF_C"/>
</dbReference>
<evidence type="ECO:0000256" key="9">
    <source>
        <dbReference type="ARBA" id="ARBA00059018"/>
    </source>
</evidence>
<sequence length="312" mass="34639">MELIKPGTKIDFIGKRRYAYLFSLILIAVSVGSLILHGGPNYGIDFAGGSLIQVKFNKAVGIKDVKNVLLKMGLKEAIVQNFKEGEENEYIIRVVRTEMDITTLSEKVKENMDKKFGFGSVDLRRVEMVGPKVGEDLKKKGLYAVLLAVVGILIYVSVRFEFRYALGAVIALVHDATITLGAFSILNLEVSLPIVAAILTVIGYSINDTIVVFDRVRENMRKARKTPEDEVMNESINETLSRTIMTSGMTLLAVLALYFFGGGVIHDFAFALIVGIVIGTYSTIYIASPVVLIWNKLFPQKSPLQKGRRKRR</sequence>
<dbReference type="NCBIfam" id="TIGR00966">
    <property type="entry name" value="transloc_SecF"/>
    <property type="match status" value="1"/>
</dbReference>
<keyword evidence="6 12" id="KW-1133">Transmembrane helix</keyword>
<feature type="domain" description="Protein export membrane protein SecD/SecF C-terminal" evidence="13">
    <location>
        <begin position="113"/>
        <end position="295"/>
    </location>
</feature>
<dbReference type="AlphaFoldDB" id="A0A9D8KDM7"/>
<comment type="subcellular location">
    <subcellularLocation>
        <location evidence="1 12">Cell membrane</location>
        <topology evidence="1 12">Multi-pass membrane protein</topology>
    </subcellularLocation>
</comment>
<evidence type="ECO:0000313" key="14">
    <source>
        <dbReference type="EMBL" id="MBN1572218.1"/>
    </source>
</evidence>
<proteinExistence type="inferred from homology"/>
<dbReference type="GO" id="GO:0006605">
    <property type="term" value="P:protein targeting"/>
    <property type="evidence" value="ECO:0007669"/>
    <property type="project" value="UniProtKB-UniRule"/>
</dbReference>
<dbReference type="GO" id="GO:0043952">
    <property type="term" value="P:protein transport by the Sec complex"/>
    <property type="evidence" value="ECO:0007669"/>
    <property type="project" value="UniProtKB-UniRule"/>
</dbReference>
<dbReference type="HAMAP" id="MF_01464_B">
    <property type="entry name" value="SecF_B"/>
    <property type="match status" value="1"/>
</dbReference>
<keyword evidence="7 12" id="KW-0811">Translocation</keyword>
<dbReference type="GO" id="GO:0015450">
    <property type="term" value="F:protein-transporting ATPase activity"/>
    <property type="evidence" value="ECO:0007669"/>
    <property type="project" value="InterPro"/>
</dbReference>
<keyword evidence="8 12" id="KW-0472">Membrane</keyword>
<dbReference type="GO" id="GO:0005886">
    <property type="term" value="C:plasma membrane"/>
    <property type="evidence" value="ECO:0007669"/>
    <property type="project" value="UniProtKB-SubCell"/>
</dbReference>
<reference evidence="14" key="2">
    <citation type="submission" date="2021-01" db="EMBL/GenBank/DDBJ databases">
        <authorList>
            <person name="Hahn C.R."/>
            <person name="Youssef N.H."/>
            <person name="Elshahed M."/>
        </authorList>
    </citation>
    <scope>NUCLEOTIDE SEQUENCE</scope>
    <source>
        <strain evidence="14">Zod_Metabat.24</strain>
    </source>
</reference>
<dbReference type="Pfam" id="PF02355">
    <property type="entry name" value="SecD_SecF_C"/>
    <property type="match status" value="1"/>
</dbReference>
<evidence type="ECO:0000256" key="12">
    <source>
        <dbReference type="HAMAP-Rule" id="MF_01464"/>
    </source>
</evidence>
<evidence type="ECO:0000256" key="11">
    <source>
        <dbReference type="ARBA" id="ARBA00061053"/>
    </source>
</evidence>
<comment type="similarity">
    <text evidence="10">In the C-terminal section; belongs to the SecD/SecF family. SecF subfamily.</text>
</comment>
<dbReference type="InterPro" id="IPR022646">
    <property type="entry name" value="SecD/SecF_CS"/>
</dbReference>
<comment type="similarity">
    <text evidence="11">In the N-terminal section; belongs to the SecD/SecF family. SecD subfamily.</text>
</comment>
<reference evidence="14" key="1">
    <citation type="journal article" date="2021" name="Environ. Microbiol.">
        <title>Genomic characterization of three novel Desulfobacterota classes expand the metabolic and phylogenetic diversity of the phylum.</title>
        <authorList>
            <person name="Murphy C.L."/>
            <person name="Biggerstaff J."/>
            <person name="Eichhorn A."/>
            <person name="Ewing E."/>
            <person name="Shahan R."/>
            <person name="Soriano D."/>
            <person name="Stewart S."/>
            <person name="VanMol K."/>
            <person name="Walker R."/>
            <person name="Walters P."/>
            <person name="Elshahed M.S."/>
            <person name="Youssef N.H."/>
        </authorList>
    </citation>
    <scope>NUCLEOTIDE SEQUENCE</scope>
    <source>
        <strain evidence="14">Zod_Metabat.24</strain>
    </source>
</reference>
<evidence type="ECO:0000256" key="7">
    <source>
        <dbReference type="ARBA" id="ARBA00023010"/>
    </source>
</evidence>
<evidence type="ECO:0000256" key="5">
    <source>
        <dbReference type="ARBA" id="ARBA00022927"/>
    </source>
</evidence>
<protein>
    <recommendedName>
        <fullName evidence="12">Protein-export membrane protein SecF</fullName>
    </recommendedName>
</protein>
<dbReference type="GO" id="GO:0065002">
    <property type="term" value="P:intracellular protein transmembrane transport"/>
    <property type="evidence" value="ECO:0007669"/>
    <property type="project" value="UniProtKB-UniRule"/>
</dbReference>
<keyword evidence="5 12" id="KW-0653">Protein transport</keyword>
<gene>
    <name evidence="12 14" type="primary">secF</name>
    <name evidence="14" type="ORF">JW984_03360</name>
</gene>
<feature type="transmembrane region" description="Helical" evidence="12">
    <location>
        <begin position="268"/>
        <end position="294"/>
    </location>
</feature>
<evidence type="ECO:0000256" key="1">
    <source>
        <dbReference type="ARBA" id="ARBA00004651"/>
    </source>
</evidence>
<dbReference type="NCBIfam" id="TIGR00916">
    <property type="entry name" value="2A0604s01"/>
    <property type="match status" value="1"/>
</dbReference>
<evidence type="ECO:0000256" key="10">
    <source>
        <dbReference type="ARBA" id="ARBA00060856"/>
    </source>
</evidence>
<evidence type="ECO:0000256" key="2">
    <source>
        <dbReference type="ARBA" id="ARBA00022448"/>
    </source>
</evidence>
<dbReference type="InterPro" id="IPR005665">
    <property type="entry name" value="SecF_bac"/>
</dbReference>
<accession>A0A9D8KDM7</accession>
<feature type="transmembrane region" description="Helical" evidence="12">
    <location>
        <begin position="244"/>
        <end position="262"/>
    </location>
</feature>
<comment type="function">
    <text evidence="9 12">Part of the Sec protein translocase complex. Interacts with the SecYEG preprotein conducting channel. SecDF uses the proton motive force (PMF) to complete protein translocation after the ATP-dependent function of SecA.</text>
</comment>
<dbReference type="InterPro" id="IPR055344">
    <property type="entry name" value="SecD_SecF_C_bact"/>
</dbReference>
<dbReference type="Proteomes" id="UP000809273">
    <property type="component" value="Unassembled WGS sequence"/>
</dbReference>
<dbReference type="FunFam" id="1.20.1640.10:FF:000024">
    <property type="entry name" value="Multifunctional fusion protein"/>
    <property type="match status" value="1"/>
</dbReference>
<comment type="caution">
    <text evidence="14">The sequence shown here is derived from an EMBL/GenBank/DDBJ whole genome shotgun (WGS) entry which is preliminary data.</text>
</comment>
<evidence type="ECO:0000256" key="6">
    <source>
        <dbReference type="ARBA" id="ARBA00022989"/>
    </source>
</evidence>
<dbReference type="InterPro" id="IPR022645">
    <property type="entry name" value="SecD/SecF_bac"/>
</dbReference>
<dbReference type="SUPFAM" id="SSF82866">
    <property type="entry name" value="Multidrug efflux transporter AcrB transmembrane domain"/>
    <property type="match status" value="1"/>
</dbReference>
<keyword evidence="4 12" id="KW-0812">Transmembrane</keyword>
<feature type="transmembrane region" description="Helical" evidence="12">
    <location>
        <begin position="192"/>
        <end position="213"/>
    </location>
</feature>
<dbReference type="PANTHER" id="PTHR30081">
    <property type="entry name" value="PROTEIN-EXPORT MEMBRANE PROTEIN SEC"/>
    <property type="match status" value="1"/>
</dbReference>
<feature type="transmembrane region" description="Helical" evidence="12">
    <location>
        <begin position="141"/>
        <end position="158"/>
    </location>
</feature>
<keyword evidence="2 12" id="KW-0813">Transport</keyword>
<organism evidence="14 15">
    <name type="scientific">Candidatus Zymogenus saltonus</name>
    <dbReference type="NCBI Taxonomy" id="2844893"/>
    <lineage>
        <taxon>Bacteria</taxon>
        <taxon>Deltaproteobacteria</taxon>
        <taxon>Candidatus Zymogenia</taxon>
        <taxon>Candidatus Zymogeniales</taxon>
        <taxon>Candidatus Zymogenaceae</taxon>
        <taxon>Candidatus Zymogenus</taxon>
    </lineage>
</organism>
<feature type="transmembrane region" description="Helical" evidence="12">
    <location>
        <begin position="165"/>
        <end position="186"/>
    </location>
</feature>
<dbReference type="PANTHER" id="PTHR30081:SF8">
    <property type="entry name" value="PROTEIN TRANSLOCASE SUBUNIT SECF"/>
    <property type="match status" value="1"/>
</dbReference>
<dbReference type="Pfam" id="PF07549">
    <property type="entry name" value="Sec_GG"/>
    <property type="match status" value="1"/>
</dbReference>
<dbReference type="InterPro" id="IPR022813">
    <property type="entry name" value="SecD/SecF_arch_bac"/>
</dbReference>
<comment type="similarity">
    <text evidence="12">Belongs to the SecD/SecF family. SecF subfamily.</text>
</comment>
<evidence type="ECO:0000256" key="3">
    <source>
        <dbReference type="ARBA" id="ARBA00022475"/>
    </source>
</evidence>
<dbReference type="PRINTS" id="PR01755">
    <property type="entry name" value="SECFTRNLCASE"/>
</dbReference>
<dbReference type="Gene3D" id="1.20.1640.10">
    <property type="entry name" value="Multidrug efflux transporter AcrB transmembrane domain"/>
    <property type="match status" value="1"/>
</dbReference>
<name>A0A9D8KDM7_9DELT</name>
<feature type="transmembrane region" description="Helical" evidence="12">
    <location>
        <begin position="18"/>
        <end position="36"/>
    </location>
</feature>
<evidence type="ECO:0000256" key="4">
    <source>
        <dbReference type="ARBA" id="ARBA00022692"/>
    </source>
</evidence>
<comment type="subunit">
    <text evidence="12">Forms a complex with SecD. Part of the essential Sec protein translocation apparatus which comprises SecA, SecYEG and auxiliary proteins SecDF. Other proteins may also be involved.</text>
</comment>
<dbReference type="EMBL" id="JAFGIX010000017">
    <property type="protein sequence ID" value="MBN1572218.1"/>
    <property type="molecule type" value="Genomic_DNA"/>
</dbReference>
<evidence type="ECO:0000256" key="8">
    <source>
        <dbReference type="ARBA" id="ARBA00023136"/>
    </source>
</evidence>